<sequence length="153" mass="16537">MALPANPPSPPLCAACCKGPPPAELRVVPGLYWHRLTEDAVVAVTGADLPPQVDGEAREPWTSFAVKAGQRLTFGPLRDGARVYIAVAGGLDTPPAPTPGRHHPPVRPRAKRQGHRKPRGAARNDRAPFRPPAIRPWSRLFEIGTADAVRFRT</sequence>
<evidence type="ECO:0000256" key="1">
    <source>
        <dbReference type="ARBA" id="ARBA00022741"/>
    </source>
</evidence>
<reference evidence="6 7" key="1">
    <citation type="submission" date="2020-08" db="EMBL/GenBank/DDBJ databases">
        <title>Genome sequencing of Purple Non-Sulfur Bacteria from various extreme environments.</title>
        <authorList>
            <person name="Mayer M."/>
        </authorList>
    </citation>
    <scope>NUCLEOTIDE SEQUENCE [LARGE SCALE GENOMIC DNA]</scope>
    <source>
        <strain evidence="6 7">JA135</strain>
    </source>
</reference>
<dbReference type="RefSeq" id="WP_184433886.1">
    <property type="nucleotide sequence ID" value="NZ_JACIGI010000010.1"/>
</dbReference>
<dbReference type="AlphaFoldDB" id="A0A7W6RZ29"/>
<keyword evidence="2" id="KW-0378">Hydrolase</keyword>
<dbReference type="GO" id="GO:0005524">
    <property type="term" value="F:ATP binding"/>
    <property type="evidence" value="ECO:0007669"/>
    <property type="project" value="UniProtKB-KW"/>
</dbReference>
<keyword evidence="3" id="KW-0067">ATP-binding</keyword>
<keyword evidence="7" id="KW-1185">Reference proteome</keyword>
<evidence type="ECO:0000313" key="7">
    <source>
        <dbReference type="Proteomes" id="UP000555728"/>
    </source>
</evidence>
<evidence type="ECO:0000256" key="3">
    <source>
        <dbReference type="ARBA" id="ARBA00022840"/>
    </source>
</evidence>
<evidence type="ECO:0000256" key="4">
    <source>
        <dbReference type="SAM" id="MobiDB-lite"/>
    </source>
</evidence>
<dbReference type="PANTHER" id="PTHR43309:SF3">
    <property type="entry name" value="5-OXOPROLINASE SUBUNIT C"/>
    <property type="match status" value="1"/>
</dbReference>
<gene>
    <name evidence="6" type="ORF">GGD88_001610</name>
</gene>
<dbReference type="InterPro" id="IPR003778">
    <property type="entry name" value="CT_A_B"/>
</dbReference>
<proteinExistence type="predicted"/>
<accession>A0A7W6RZ29</accession>
<feature type="compositionally biased region" description="Basic residues" evidence="4">
    <location>
        <begin position="100"/>
        <end position="120"/>
    </location>
</feature>
<dbReference type="EMBL" id="JACIGI010000010">
    <property type="protein sequence ID" value="MBB4285890.1"/>
    <property type="molecule type" value="Genomic_DNA"/>
</dbReference>
<evidence type="ECO:0000259" key="5">
    <source>
        <dbReference type="Pfam" id="PF02626"/>
    </source>
</evidence>
<protein>
    <recommendedName>
        <fullName evidence="5">Carboxyltransferase domain-containing protein</fullName>
    </recommendedName>
</protein>
<name>A0A7W6RZ29_9PROT</name>
<keyword evidence="1" id="KW-0547">Nucleotide-binding</keyword>
<dbReference type="PANTHER" id="PTHR43309">
    <property type="entry name" value="5-OXOPROLINASE SUBUNIT C"/>
    <property type="match status" value="1"/>
</dbReference>
<evidence type="ECO:0000256" key="2">
    <source>
        <dbReference type="ARBA" id="ARBA00022801"/>
    </source>
</evidence>
<organism evidence="6 7">
    <name type="scientific">Roseospira goensis</name>
    <dbReference type="NCBI Taxonomy" id="391922"/>
    <lineage>
        <taxon>Bacteria</taxon>
        <taxon>Pseudomonadati</taxon>
        <taxon>Pseudomonadota</taxon>
        <taxon>Alphaproteobacteria</taxon>
        <taxon>Rhodospirillales</taxon>
        <taxon>Rhodospirillaceae</taxon>
        <taxon>Roseospira</taxon>
    </lineage>
</organism>
<dbReference type="GO" id="GO:0016787">
    <property type="term" value="F:hydrolase activity"/>
    <property type="evidence" value="ECO:0007669"/>
    <property type="project" value="UniProtKB-KW"/>
</dbReference>
<comment type="caution">
    <text evidence="6">The sequence shown here is derived from an EMBL/GenBank/DDBJ whole genome shotgun (WGS) entry which is preliminary data.</text>
</comment>
<feature type="region of interest" description="Disordered" evidence="4">
    <location>
        <begin position="92"/>
        <end position="131"/>
    </location>
</feature>
<dbReference type="InterPro" id="IPR052708">
    <property type="entry name" value="PxpC"/>
</dbReference>
<dbReference type="Pfam" id="PF02626">
    <property type="entry name" value="CT_A_B"/>
    <property type="match status" value="1"/>
</dbReference>
<feature type="domain" description="Carboxyltransferase" evidence="5">
    <location>
        <begin position="35"/>
        <end position="95"/>
    </location>
</feature>
<evidence type="ECO:0000313" key="6">
    <source>
        <dbReference type="EMBL" id="MBB4285890.1"/>
    </source>
</evidence>
<dbReference type="Proteomes" id="UP000555728">
    <property type="component" value="Unassembled WGS sequence"/>
</dbReference>